<reference evidence="1" key="1">
    <citation type="journal article" date="2014" name="Front. Microbiol.">
        <title>High frequency of phylogenetically diverse reductive dehalogenase-homologous genes in deep subseafloor sedimentary metagenomes.</title>
        <authorList>
            <person name="Kawai M."/>
            <person name="Futagami T."/>
            <person name="Toyoda A."/>
            <person name="Takaki Y."/>
            <person name="Nishi S."/>
            <person name="Hori S."/>
            <person name="Arai W."/>
            <person name="Tsubouchi T."/>
            <person name="Morono Y."/>
            <person name="Uchiyama I."/>
            <person name="Ito T."/>
            <person name="Fujiyama A."/>
            <person name="Inagaki F."/>
            <person name="Takami H."/>
        </authorList>
    </citation>
    <scope>NUCLEOTIDE SEQUENCE</scope>
    <source>
        <strain evidence="1">Expedition CK06-06</strain>
    </source>
</reference>
<proteinExistence type="predicted"/>
<comment type="caution">
    <text evidence="1">The sequence shown here is derived from an EMBL/GenBank/DDBJ whole genome shotgun (WGS) entry which is preliminary data.</text>
</comment>
<dbReference type="AlphaFoldDB" id="X1SFL7"/>
<protein>
    <submittedName>
        <fullName evidence="1">Uncharacterized protein</fullName>
    </submittedName>
</protein>
<gene>
    <name evidence="1" type="ORF">S12H4_36517</name>
</gene>
<organism evidence="1">
    <name type="scientific">marine sediment metagenome</name>
    <dbReference type="NCBI Taxonomy" id="412755"/>
    <lineage>
        <taxon>unclassified sequences</taxon>
        <taxon>metagenomes</taxon>
        <taxon>ecological metagenomes</taxon>
    </lineage>
</organism>
<evidence type="ECO:0000313" key="1">
    <source>
        <dbReference type="EMBL" id="GAI91812.1"/>
    </source>
</evidence>
<accession>X1SFL7</accession>
<sequence>MVRLPKGEEREVEDEIEYIEEEIITYRYGIPIDSFDLEESKIRKNQNLSEILLPRGISYAKIDELAKSRKNEKTRMTSH</sequence>
<dbReference type="EMBL" id="BARW01021771">
    <property type="protein sequence ID" value="GAI91812.1"/>
    <property type="molecule type" value="Genomic_DNA"/>
</dbReference>
<name>X1SFL7_9ZZZZ</name>